<dbReference type="Proteomes" id="UP001424741">
    <property type="component" value="Unassembled WGS sequence"/>
</dbReference>
<comment type="caution">
    <text evidence="2">The sequence shown here is derived from an EMBL/GenBank/DDBJ whole genome shotgun (WGS) entry which is preliminary data.</text>
</comment>
<dbReference type="InterPro" id="IPR017853">
    <property type="entry name" value="GH"/>
</dbReference>
<feature type="domain" description="Glycosyl hydrolase family 13 catalytic" evidence="1">
    <location>
        <begin position="9"/>
        <end position="458"/>
    </location>
</feature>
<dbReference type="RefSeq" id="WP_346189903.1">
    <property type="nucleotide sequence ID" value="NZ_BAABRL010000014.1"/>
</dbReference>
<sequence length="567" mass="64699">MSDRVRIYQLFVRHFGNTNESRVPGGTIVQNGCGKFVDITERALEEIKEMGFTHVWLTGVLEHASGTSYPNRPADNPVLLKGRAGSPYAVKDYFDVCPDYACDPENRLEEFKELLARCKSVGLKVVIDFVPNHVARSYGSDVEPDLSFGKGDDVRQFFHRENHFFYLEGEWKMQLPGGLYEPEVHGRVTGNNAATWSPSPNDWYETVKLNYGHDYRTGRDTSHLPGPEAELHEVPKTWRTMDAILSHWQLMGVDGFRCDMAHMVPMEFWRWAVRQARWRNPEVYFMAEAYDGDPAKLTDENVLHALLGAGFDSVYDGDSYELVKQIYEGDKWANDLDDILWDERKLNQMLRYAENHDEVRIASPKHWGGHGLKVGVPVTAFLLGVGRGPCMLYNGQEVGEPAIGSEGFSGDDGRSSIFDYWSLPEFCKWVHGGAYDGGLLSEQQKELREWYAGWIQLMGEPAFSRGDVFGLNYINRDNEHFGRAEGEDVSGKWMYAFLRRDQKSGQAFLVVIHFNPWQKAQEVEVRLSQEAREWIGHEVAHKVVIGEMAPCGVEVVEFWGDFEVEEI</sequence>
<proteinExistence type="predicted"/>
<accession>A0ABP9V3Y6</accession>
<dbReference type="EMBL" id="BAABRL010000014">
    <property type="protein sequence ID" value="GAA5497384.1"/>
    <property type="molecule type" value="Genomic_DNA"/>
</dbReference>
<keyword evidence="3" id="KW-1185">Reference proteome</keyword>
<dbReference type="SMART" id="SM00642">
    <property type="entry name" value="Aamy"/>
    <property type="match status" value="1"/>
</dbReference>
<evidence type="ECO:0000313" key="2">
    <source>
        <dbReference type="EMBL" id="GAA5497384.1"/>
    </source>
</evidence>
<evidence type="ECO:0000313" key="3">
    <source>
        <dbReference type="Proteomes" id="UP001424741"/>
    </source>
</evidence>
<dbReference type="SUPFAM" id="SSF51445">
    <property type="entry name" value="(Trans)glycosidases"/>
    <property type="match status" value="1"/>
</dbReference>
<dbReference type="Pfam" id="PF00128">
    <property type="entry name" value="Alpha-amylase"/>
    <property type="match status" value="1"/>
</dbReference>
<organism evidence="2 3">
    <name type="scientific">Rubritalea halochordaticola</name>
    <dbReference type="NCBI Taxonomy" id="714537"/>
    <lineage>
        <taxon>Bacteria</taxon>
        <taxon>Pseudomonadati</taxon>
        <taxon>Verrucomicrobiota</taxon>
        <taxon>Verrucomicrobiia</taxon>
        <taxon>Verrucomicrobiales</taxon>
        <taxon>Rubritaleaceae</taxon>
        <taxon>Rubritalea</taxon>
    </lineage>
</organism>
<dbReference type="PANTHER" id="PTHR10357">
    <property type="entry name" value="ALPHA-AMYLASE FAMILY MEMBER"/>
    <property type="match status" value="1"/>
</dbReference>
<name>A0ABP9V3Y6_9BACT</name>
<dbReference type="InterPro" id="IPR006047">
    <property type="entry name" value="GH13_cat_dom"/>
</dbReference>
<dbReference type="Gene3D" id="3.20.20.80">
    <property type="entry name" value="Glycosidases"/>
    <property type="match status" value="1"/>
</dbReference>
<protein>
    <submittedName>
        <fullName evidence="2">Alpha-1,4-glucan:maltose-1-phosphate maltosyltransferase</fullName>
    </submittedName>
</protein>
<dbReference type="PANTHER" id="PTHR10357:SF205">
    <property type="entry name" value="O-GLYCOSYL HYDROLASE FAMILY 13"/>
    <property type="match status" value="1"/>
</dbReference>
<gene>
    <name evidence="2" type="primary">glgE</name>
    <name evidence="2" type="ORF">Rhal01_03578</name>
</gene>
<reference evidence="2 3" key="1">
    <citation type="submission" date="2024-02" db="EMBL/GenBank/DDBJ databases">
        <title>Rubritalea halochordaticola NBRC 107102.</title>
        <authorList>
            <person name="Ichikawa N."/>
            <person name="Katano-Makiyama Y."/>
            <person name="Hidaka K."/>
        </authorList>
    </citation>
    <scope>NUCLEOTIDE SEQUENCE [LARGE SCALE GENOMIC DNA]</scope>
    <source>
        <strain evidence="2 3">NBRC 107102</strain>
    </source>
</reference>
<evidence type="ECO:0000259" key="1">
    <source>
        <dbReference type="SMART" id="SM00642"/>
    </source>
</evidence>